<evidence type="ECO:0000256" key="1">
    <source>
        <dbReference type="SAM" id="MobiDB-lite"/>
    </source>
</evidence>
<dbReference type="GO" id="GO:0006396">
    <property type="term" value="P:RNA processing"/>
    <property type="evidence" value="ECO:0007669"/>
    <property type="project" value="InterPro"/>
</dbReference>
<evidence type="ECO:0000313" key="3">
    <source>
        <dbReference type="RefSeq" id="XP_039130619.1"/>
    </source>
</evidence>
<dbReference type="Proteomes" id="UP001515500">
    <property type="component" value="Chromosome 8"/>
</dbReference>
<dbReference type="AlphaFoldDB" id="A0AB40BW37"/>
<protein>
    <submittedName>
        <fullName evidence="3">Uncharacterized protein LOC120267007</fullName>
    </submittedName>
</protein>
<gene>
    <name evidence="3" type="primary">LOC120267007</name>
</gene>
<dbReference type="PANTHER" id="PTHR36072">
    <property type="entry name" value="OS01G0541600 PROTEIN"/>
    <property type="match status" value="1"/>
</dbReference>
<name>A0AB40BW37_DIOCR</name>
<feature type="region of interest" description="Disordered" evidence="1">
    <location>
        <begin position="210"/>
        <end position="259"/>
    </location>
</feature>
<reference evidence="3" key="1">
    <citation type="submission" date="2025-08" db="UniProtKB">
        <authorList>
            <consortium name="RefSeq"/>
        </authorList>
    </citation>
    <scope>IDENTIFICATION</scope>
</reference>
<accession>A0AB40BW37</accession>
<keyword evidence="2" id="KW-1185">Reference proteome</keyword>
<evidence type="ECO:0000313" key="2">
    <source>
        <dbReference type="Proteomes" id="UP001515500"/>
    </source>
</evidence>
<dbReference type="Gene3D" id="6.20.50.20">
    <property type="match status" value="1"/>
</dbReference>
<sequence>MTTLREEKGGKKETSVSSILKLQHLQKLAKCAGVPPPLAALFGHNLASNAEAAGVPLDSSCFLCQRCETVLQPGFNCTIRIEKNVKNKGRQKKSIPTTSKNSMVYTCHFCSHRNIKWGTPTGHVEGLLASRLGSHSHSNARNKTSNRNPHEKILEVLDANSELKSFTHIKAAANTDNMHVDVKTTDAVRTMEKTTDAVWTMEKSLSALKKKRKASKSHQSEIPIQGSSSERIVDSGKGASASNKRRRKSWSSLREKAESNELHKVRNLSNIVIPFHL</sequence>
<dbReference type="GeneID" id="120267007"/>
<dbReference type="RefSeq" id="XP_039130619.1">
    <property type="nucleotide sequence ID" value="XM_039274685.1"/>
</dbReference>
<dbReference type="PANTHER" id="PTHR36072:SF2">
    <property type="entry name" value="OS01G0531000 PROTEIN"/>
    <property type="match status" value="1"/>
</dbReference>
<dbReference type="InterPro" id="IPR007175">
    <property type="entry name" value="Rpr2/Snm1/Rpp21"/>
</dbReference>
<dbReference type="Pfam" id="PF04032">
    <property type="entry name" value="Rpr2"/>
    <property type="match status" value="1"/>
</dbReference>
<feature type="compositionally biased region" description="Polar residues" evidence="1">
    <location>
        <begin position="220"/>
        <end position="230"/>
    </location>
</feature>
<organism evidence="2 3">
    <name type="scientific">Dioscorea cayennensis subsp. rotundata</name>
    <name type="common">White Guinea yam</name>
    <name type="synonym">Dioscorea rotundata</name>
    <dbReference type="NCBI Taxonomy" id="55577"/>
    <lineage>
        <taxon>Eukaryota</taxon>
        <taxon>Viridiplantae</taxon>
        <taxon>Streptophyta</taxon>
        <taxon>Embryophyta</taxon>
        <taxon>Tracheophyta</taxon>
        <taxon>Spermatophyta</taxon>
        <taxon>Magnoliopsida</taxon>
        <taxon>Liliopsida</taxon>
        <taxon>Dioscoreales</taxon>
        <taxon>Dioscoreaceae</taxon>
        <taxon>Dioscorea</taxon>
    </lineage>
</organism>
<proteinExistence type="predicted"/>